<sequence length="174" mass="19240">MTVNPVSRRSRSASWWRKRRIMGVQMGGNRRQRGAAAIEFALVFLLFFTVFYAIVSYTFPMLLVQQMNMAVAEGARVGLRVDPSRTDFGQYDTYPDAVIGHSKQATNDLLSESVLTALAPGDFDVEVTLTGDVLSVRVAYDYQAAPFVVPLVFPGIGAVPQLPETLEASTRIEF</sequence>
<keyword evidence="1" id="KW-0472">Membrane</keyword>
<proteinExistence type="predicted"/>
<dbReference type="KEGG" id="aeh:Mlg_2154"/>
<organism evidence="3 4">
    <name type="scientific">Alkalilimnicola ehrlichii (strain ATCC BAA-1101 / DSM 17681 / MLHE-1)</name>
    <dbReference type="NCBI Taxonomy" id="187272"/>
    <lineage>
        <taxon>Bacteria</taxon>
        <taxon>Pseudomonadati</taxon>
        <taxon>Pseudomonadota</taxon>
        <taxon>Gammaproteobacteria</taxon>
        <taxon>Chromatiales</taxon>
        <taxon>Ectothiorhodospiraceae</taxon>
        <taxon>Alkalilimnicola</taxon>
    </lineage>
</organism>
<feature type="transmembrane region" description="Helical" evidence="1">
    <location>
        <begin position="36"/>
        <end position="59"/>
    </location>
</feature>
<dbReference type="InterPro" id="IPR012495">
    <property type="entry name" value="TadE-like_dom"/>
</dbReference>
<accession>Q0A6P1</accession>
<reference evidence="4" key="1">
    <citation type="submission" date="2006-08" db="EMBL/GenBank/DDBJ databases">
        <title>Complete sequence of Alkalilimnicola ehrilichei MLHE-1.</title>
        <authorList>
            <person name="Copeland A."/>
            <person name="Lucas S."/>
            <person name="Lapidus A."/>
            <person name="Barry K."/>
            <person name="Detter J.C."/>
            <person name="Glavina del Rio T."/>
            <person name="Hammon N."/>
            <person name="Israni S."/>
            <person name="Dalin E."/>
            <person name="Tice H."/>
            <person name="Pitluck S."/>
            <person name="Sims D."/>
            <person name="Brettin T."/>
            <person name="Bruce D."/>
            <person name="Han C."/>
            <person name="Tapia R."/>
            <person name="Gilna P."/>
            <person name="Schmutz J."/>
            <person name="Larimer F."/>
            <person name="Land M."/>
            <person name="Hauser L."/>
            <person name="Kyrpides N."/>
            <person name="Mikhailova N."/>
            <person name="Oremland R.S."/>
            <person name="Hoeft S.E."/>
            <person name="Switzer-Blum J."/>
            <person name="Kulp T."/>
            <person name="King G."/>
            <person name="Tabita R."/>
            <person name="Witte B."/>
            <person name="Santini J.M."/>
            <person name="Basu P."/>
            <person name="Hollibaugh J.T."/>
            <person name="Xie G."/>
            <person name="Stolz J.F."/>
            <person name="Richardson P."/>
        </authorList>
    </citation>
    <scope>NUCLEOTIDE SEQUENCE [LARGE SCALE GENOMIC DNA]</scope>
    <source>
        <strain evidence="4">ATCC BAA-1101 / DSM 17681 / MLHE-1</strain>
    </source>
</reference>
<dbReference type="Pfam" id="PF07811">
    <property type="entry name" value="TadE"/>
    <property type="match status" value="1"/>
</dbReference>
<keyword evidence="1" id="KW-1133">Transmembrane helix</keyword>
<dbReference type="EMBL" id="CP000453">
    <property type="protein sequence ID" value="ABI57496.1"/>
    <property type="molecule type" value="Genomic_DNA"/>
</dbReference>
<evidence type="ECO:0000256" key="1">
    <source>
        <dbReference type="SAM" id="Phobius"/>
    </source>
</evidence>
<name>Q0A6P1_ALKEH</name>
<protein>
    <submittedName>
        <fullName evidence="3">TadE family protein</fullName>
    </submittedName>
</protein>
<dbReference type="eggNOG" id="COG4961">
    <property type="taxonomic scope" value="Bacteria"/>
</dbReference>
<keyword evidence="1" id="KW-0812">Transmembrane</keyword>
<dbReference type="AlphaFoldDB" id="Q0A6P1"/>
<feature type="domain" description="TadE-like" evidence="2">
    <location>
        <begin position="34"/>
        <end position="76"/>
    </location>
</feature>
<dbReference type="HOGENOM" id="CLU_129220_1_0_6"/>
<dbReference type="Proteomes" id="UP000001962">
    <property type="component" value="Chromosome"/>
</dbReference>
<evidence type="ECO:0000313" key="3">
    <source>
        <dbReference type="EMBL" id="ABI57496.1"/>
    </source>
</evidence>
<gene>
    <name evidence="3" type="ordered locus">Mlg_2154</name>
</gene>
<keyword evidence="4" id="KW-1185">Reference proteome</keyword>
<evidence type="ECO:0000259" key="2">
    <source>
        <dbReference type="Pfam" id="PF07811"/>
    </source>
</evidence>
<evidence type="ECO:0000313" key="4">
    <source>
        <dbReference type="Proteomes" id="UP000001962"/>
    </source>
</evidence>